<proteinExistence type="inferred from homology"/>
<dbReference type="GO" id="GO:0031411">
    <property type="term" value="C:gas vesicle"/>
    <property type="evidence" value="ECO:0007669"/>
    <property type="project" value="UniProtKB-SubCell"/>
</dbReference>
<accession>A0A852ZWP3</accession>
<comment type="subcellular location">
    <subcellularLocation>
        <location evidence="2">Gas vesicle</location>
    </subcellularLocation>
</comment>
<evidence type="ECO:0000256" key="4">
    <source>
        <dbReference type="SAM" id="MobiDB-lite"/>
    </source>
</evidence>
<reference evidence="5 6" key="1">
    <citation type="submission" date="2020-07" db="EMBL/GenBank/DDBJ databases">
        <title>Sequencing the genomes of 1000 actinobacteria strains.</title>
        <authorList>
            <person name="Klenk H.-P."/>
        </authorList>
    </citation>
    <scope>NUCLEOTIDE SEQUENCE [LARGE SCALE GENOMIC DNA]</scope>
    <source>
        <strain evidence="5 6">DSM 42178</strain>
    </source>
</reference>
<dbReference type="RefSeq" id="WP_179814739.1">
    <property type="nucleotide sequence ID" value="NZ_JACBZD010000001.1"/>
</dbReference>
<dbReference type="PANTHER" id="PTHR36852">
    <property type="entry name" value="PROTEIN GVPL 2"/>
    <property type="match status" value="1"/>
</dbReference>
<sequence>MTVYLYGVIRATAHPRVGELRGVGEPPARVQVVRGGELAAVVSDVLGPVRAKRRDLLAHQEVLEALAVDEPVVPMRFGTLADSVEAVRQELLTRERELLPVLDRLTDRDEYNLKASLVEEAALRRILADDPELRRLNEATRSGRATEADRIALGEAVAARVTARERAAEEQILHRLGGVTVAGAPAPAVAGAFLNTSFLVDRADAERLRDAVDALRAELGGTVELRLSGPLPPYSFTTGHPAGEGAGAGHPAGAWAS</sequence>
<evidence type="ECO:0000256" key="2">
    <source>
        <dbReference type="ARBA" id="ARBA00035108"/>
    </source>
</evidence>
<dbReference type="AlphaFoldDB" id="A0A852ZWP3"/>
<dbReference type="Proteomes" id="UP000567795">
    <property type="component" value="Unassembled WGS sequence"/>
</dbReference>
<evidence type="ECO:0000256" key="1">
    <source>
        <dbReference type="ARBA" id="ARBA00022987"/>
    </source>
</evidence>
<dbReference type="EMBL" id="JACBZD010000001">
    <property type="protein sequence ID" value="NYI06107.1"/>
    <property type="molecule type" value="Genomic_DNA"/>
</dbReference>
<dbReference type="GO" id="GO:0031412">
    <property type="term" value="P:gas vesicle organization"/>
    <property type="evidence" value="ECO:0007669"/>
    <property type="project" value="InterPro"/>
</dbReference>
<evidence type="ECO:0000313" key="5">
    <source>
        <dbReference type="EMBL" id="NYI06107.1"/>
    </source>
</evidence>
<protein>
    <recommendedName>
        <fullName evidence="7">Gas vesicle protein</fullName>
    </recommendedName>
</protein>
<evidence type="ECO:0000256" key="3">
    <source>
        <dbReference type="ARBA" id="ARBA00035643"/>
    </source>
</evidence>
<name>A0A852ZWP3_9ACTN</name>
<organism evidence="5 6">
    <name type="scientific">Allostreptomyces psammosilenae</name>
    <dbReference type="NCBI Taxonomy" id="1892865"/>
    <lineage>
        <taxon>Bacteria</taxon>
        <taxon>Bacillati</taxon>
        <taxon>Actinomycetota</taxon>
        <taxon>Actinomycetes</taxon>
        <taxon>Kitasatosporales</taxon>
        <taxon>Streptomycetaceae</taxon>
        <taxon>Allostreptomyces</taxon>
    </lineage>
</organism>
<dbReference type="Pfam" id="PF06386">
    <property type="entry name" value="GvpL_GvpF"/>
    <property type="match status" value="1"/>
</dbReference>
<gene>
    <name evidence="5" type="ORF">FHU37_003050</name>
</gene>
<comment type="caution">
    <text evidence="5">The sequence shown here is derived from an EMBL/GenBank/DDBJ whole genome shotgun (WGS) entry which is preliminary data.</text>
</comment>
<dbReference type="PANTHER" id="PTHR36852:SF1">
    <property type="entry name" value="PROTEIN GVPL 2"/>
    <property type="match status" value="1"/>
</dbReference>
<keyword evidence="1" id="KW-0304">Gas vesicle</keyword>
<evidence type="ECO:0008006" key="7">
    <source>
        <dbReference type="Google" id="ProtNLM"/>
    </source>
</evidence>
<dbReference type="InterPro" id="IPR009430">
    <property type="entry name" value="GvpL/GvpF"/>
</dbReference>
<feature type="region of interest" description="Disordered" evidence="4">
    <location>
        <begin position="236"/>
        <end position="257"/>
    </location>
</feature>
<comment type="similarity">
    <text evidence="3">Belongs to the gas vesicle GvpF/GvpL family.</text>
</comment>
<keyword evidence="6" id="KW-1185">Reference proteome</keyword>
<evidence type="ECO:0000313" key="6">
    <source>
        <dbReference type="Proteomes" id="UP000567795"/>
    </source>
</evidence>